<proteinExistence type="predicted"/>
<dbReference type="OrthoDB" id="2019491at2759"/>
<reference evidence="2" key="1">
    <citation type="journal article" date="2019" name="Plant Biotechnol. J.">
        <title>Genome sequencing of the Australian wild diploid species Gossypium australe highlights disease resistance and delayed gland morphogenesis.</title>
        <authorList>
            <person name="Cai Y."/>
            <person name="Cai X."/>
            <person name="Wang Q."/>
            <person name="Wang P."/>
            <person name="Zhang Y."/>
            <person name="Cai C."/>
            <person name="Xu Y."/>
            <person name="Wang K."/>
            <person name="Zhou Z."/>
            <person name="Wang C."/>
            <person name="Geng S."/>
            <person name="Li B."/>
            <person name="Dong Q."/>
            <person name="Hou Y."/>
            <person name="Wang H."/>
            <person name="Ai P."/>
            <person name="Liu Z."/>
            <person name="Yi F."/>
            <person name="Sun M."/>
            <person name="An G."/>
            <person name="Cheng J."/>
            <person name="Zhang Y."/>
            <person name="Shi Q."/>
            <person name="Xie Y."/>
            <person name="Shi X."/>
            <person name="Chang Y."/>
            <person name="Huang F."/>
            <person name="Chen Y."/>
            <person name="Hong S."/>
            <person name="Mi L."/>
            <person name="Sun Q."/>
            <person name="Zhang L."/>
            <person name="Zhou B."/>
            <person name="Peng R."/>
            <person name="Zhang X."/>
            <person name="Liu F."/>
        </authorList>
    </citation>
    <scope>NUCLEOTIDE SEQUENCE [LARGE SCALE GENOMIC DNA]</scope>
    <source>
        <strain evidence="2">cv. PA1801</strain>
    </source>
</reference>
<dbReference type="EMBL" id="SMMG02000006">
    <property type="protein sequence ID" value="KAA3468480.1"/>
    <property type="molecule type" value="Genomic_DNA"/>
</dbReference>
<comment type="caution">
    <text evidence="1">The sequence shown here is derived from an EMBL/GenBank/DDBJ whole genome shotgun (WGS) entry which is preliminary data.</text>
</comment>
<protein>
    <submittedName>
        <fullName evidence="1">Peptide chain release factor PrfB1, chloroplastic</fullName>
    </submittedName>
</protein>
<evidence type="ECO:0000313" key="2">
    <source>
        <dbReference type="Proteomes" id="UP000325315"/>
    </source>
</evidence>
<keyword evidence="2" id="KW-1185">Reference proteome</keyword>
<evidence type="ECO:0000313" key="1">
    <source>
        <dbReference type="EMBL" id="KAA3468480.1"/>
    </source>
</evidence>
<dbReference type="Proteomes" id="UP000325315">
    <property type="component" value="Unassembled WGS sequence"/>
</dbReference>
<sequence>MEAILNPLLSSPTILKPTNPFSLSNVNKAPFLLSLTHFTTPSFPFSAILSTPPPRFTSSVTYATSDSQLSEGVETSTREWVMQGGWQGAPPLVIVTAAKAAVFNVDEVSKIAILMEIVESLCRALWKRR</sequence>
<name>A0A5B6VGY5_9ROSI</name>
<accession>A0A5B6VGY5</accession>
<gene>
    <name evidence="1" type="primary">prfB</name>
    <name evidence="1" type="ORF">EPI10_014371</name>
</gene>
<organism evidence="1 2">
    <name type="scientific">Gossypium australe</name>
    <dbReference type="NCBI Taxonomy" id="47621"/>
    <lineage>
        <taxon>Eukaryota</taxon>
        <taxon>Viridiplantae</taxon>
        <taxon>Streptophyta</taxon>
        <taxon>Embryophyta</taxon>
        <taxon>Tracheophyta</taxon>
        <taxon>Spermatophyta</taxon>
        <taxon>Magnoliopsida</taxon>
        <taxon>eudicotyledons</taxon>
        <taxon>Gunneridae</taxon>
        <taxon>Pentapetalae</taxon>
        <taxon>rosids</taxon>
        <taxon>malvids</taxon>
        <taxon>Malvales</taxon>
        <taxon>Malvaceae</taxon>
        <taxon>Malvoideae</taxon>
        <taxon>Gossypium</taxon>
    </lineage>
</organism>
<dbReference type="AlphaFoldDB" id="A0A5B6VGY5"/>